<evidence type="ECO:0000256" key="3">
    <source>
        <dbReference type="ARBA" id="ARBA00023033"/>
    </source>
</evidence>
<evidence type="ECO:0000313" key="4">
    <source>
        <dbReference type="EMBL" id="KAF9993998.1"/>
    </source>
</evidence>
<evidence type="ECO:0000256" key="1">
    <source>
        <dbReference type="ARBA" id="ARBA00007992"/>
    </source>
</evidence>
<comment type="similarity">
    <text evidence="1">Belongs to the paxM FAD-dependent monooxygenase family.</text>
</comment>
<protein>
    <submittedName>
        <fullName evidence="4">Uncharacterized protein</fullName>
    </submittedName>
</protein>
<dbReference type="PANTHER" id="PTHR13789:SF309">
    <property type="entry name" value="PUTATIVE (AFU_ORTHOLOGUE AFUA_6G14510)-RELATED"/>
    <property type="match status" value="1"/>
</dbReference>
<proteinExistence type="inferred from homology"/>
<keyword evidence="5" id="KW-1185">Reference proteome</keyword>
<dbReference type="GO" id="GO:0004497">
    <property type="term" value="F:monooxygenase activity"/>
    <property type="evidence" value="ECO:0007669"/>
    <property type="project" value="UniProtKB-KW"/>
</dbReference>
<dbReference type="Proteomes" id="UP000703661">
    <property type="component" value="Unassembled WGS sequence"/>
</dbReference>
<comment type="caution">
    <text evidence="4">The sequence shown here is derived from an EMBL/GenBank/DDBJ whole genome shotgun (WGS) entry which is preliminary data.</text>
</comment>
<organism evidence="4 5">
    <name type="scientific">Entomortierella chlamydospora</name>
    <dbReference type="NCBI Taxonomy" id="101097"/>
    <lineage>
        <taxon>Eukaryota</taxon>
        <taxon>Fungi</taxon>
        <taxon>Fungi incertae sedis</taxon>
        <taxon>Mucoromycota</taxon>
        <taxon>Mortierellomycotina</taxon>
        <taxon>Mortierellomycetes</taxon>
        <taxon>Mortierellales</taxon>
        <taxon>Mortierellaceae</taxon>
        <taxon>Entomortierella</taxon>
    </lineage>
</organism>
<dbReference type="SUPFAM" id="SSF51905">
    <property type="entry name" value="FAD/NAD(P)-binding domain"/>
    <property type="match status" value="1"/>
</dbReference>
<name>A0A9P6ME49_9FUNG</name>
<dbReference type="Gene3D" id="3.50.50.60">
    <property type="entry name" value="FAD/NAD(P)-binding domain"/>
    <property type="match status" value="1"/>
</dbReference>
<dbReference type="EMBL" id="JAAAID010004181">
    <property type="protein sequence ID" value="KAF9993998.1"/>
    <property type="molecule type" value="Genomic_DNA"/>
</dbReference>
<gene>
    <name evidence="4" type="ORF">BGZ80_007955</name>
</gene>
<keyword evidence="3" id="KW-0503">Monooxygenase</keyword>
<dbReference type="AlphaFoldDB" id="A0A9P6ME49"/>
<reference evidence="4" key="1">
    <citation type="journal article" date="2020" name="Fungal Divers.">
        <title>Resolving the Mortierellaceae phylogeny through synthesis of multi-gene phylogenetics and phylogenomics.</title>
        <authorList>
            <person name="Vandepol N."/>
            <person name="Liber J."/>
            <person name="Desiro A."/>
            <person name="Na H."/>
            <person name="Kennedy M."/>
            <person name="Barry K."/>
            <person name="Grigoriev I.V."/>
            <person name="Miller A.N."/>
            <person name="O'Donnell K."/>
            <person name="Stajich J.E."/>
            <person name="Bonito G."/>
        </authorList>
    </citation>
    <scope>NUCLEOTIDE SEQUENCE</scope>
    <source>
        <strain evidence="4">NRRL 2769</strain>
    </source>
</reference>
<accession>A0A9P6ME49</accession>
<dbReference type="InterPro" id="IPR036188">
    <property type="entry name" value="FAD/NAD-bd_sf"/>
</dbReference>
<feature type="non-terminal residue" evidence="4">
    <location>
        <position position="125"/>
    </location>
</feature>
<evidence type="ECO:0000256" key="2">
    <source>
        <dbReference type="ARBA" id="ARBA00023002"/>
    </source>
</evidence>
<evidence type="ECO:0000313" key="5">
    <source>
        <dbReference type="Proteomes" id="UP000703661"/>
    </source>
</evidence>
<sequence>MKEILDATPKNLISKVFLEEKVFQTWYDGRSVLIGDESEKLEVNSIVLCRGLNPLACHKLLPGAGQGAVMAMKDAVVIANCIYNMKDLSDESIKSAFASYYRQRYPESENVIKTSSIFTKVMCGH</sequence>
<keyword evidence="2" id="KW-0560">Oxidoreductase</keyword>
<dbReference type="InterPro" id="IPR050493">
    <property type="entry name" value="FAD-dep_Monooxygenase_BioMet"/>
</dbReference>
<dbReference type="PANTHER" id="PTHR13789">
    <property type="entry name" value="MONOOXYGENASE"/>
    <property type="match status" value="1"/>
</dbReference>